<feature type="compositionally biased region" description="Acidic residues" evidence="1">
    <location>
        <begin position="1"/>
        <end position="14"/>
    </location>
</feature>
<comment type="caution">
    <text evidence="2">The sequence shown here is derived from an EMBL/GenBank/DDBJ whole genome shotgun (WGS) entry which is preliminary data.</text>
</comment>
<dbReference type="AlphaFoldDB" id="A0A9P0LCK1"/>
<feature type="compositionally biased region" description="Low complexity" evidence="1">
    <location>
        <begin position="216"/>
        <end position="227"/>
    </location>
</feature>
<feature type="region of interest" description="Disordered" evidence="1">
    <location>
        <begin position="1"/>
        <end position="32"/>
    </location>
</feature>
<feature type="region of interest" description="Disordered" evidence="1">
    <location>
        <begin position="61"/>
        <end position="106"/>
    </location>
</feature>
<dbReference type="EMBL" id="CAKOFQ010007234">
    <property type="protein sequence ID" value="CAH1995618.1"/>
    <property type="molecule type" value="Genomic_DNA"/>
</dbReference>
<feature type="compositionally biased region" description="Basic and acidic residues" evidence="1">
    <location>
        <begin position="63"/>
        <end position="78"/>
    </location>
</feature>
<protein>
    <submittedName>
        <fullName evidence="2">Uncharacterized protein</fullName>
    </submittedName>
</protein>
<accession>A0A9P0LCK1</accession>
<name>A0A9P0LCK1_ACAOB</name>
<organism evidence="2 3">
    <name type="scientific">Acanthoscelides obtectus</name>
    <name type="common">Bean weevil</name>
    <name type="synonym">Bruchus obtectus</name>
    <dbReference type="NCBI Taxonomy" id="200917"/>
    <lineage>
        <taxon>Eukaryota</taxon>
        <taxon>Metazoa</taxon>
        <taxon>Ecdysozoa</taxon>
        <taxon>Arthropoda</taxon>
        <taxon>Hexapoda</taxon>
        <taxon>Insecta</taxon>
        <taxon>Pterygota</taxon>
        <taxon>Neoptera</taxon>
        <taxon>Endopterygota</taxon>
        <taxon>Coleoptera</taxon>
        <taxon>Polyphaga</taxon>
        <taxon>Cucujiformia</taxon>
        <taxon>Chrysomeloidea</taxon>
        <taxon>Chrysomelidae</taxon>
        <taxon>Bruchinae</taxon>
        <taxon>Bruchini</taxon>
        <taxon>Acanthoscelides</taxon>
    </lineage>
</organism>
<reference evidence="2" key="1">
    <citation type="submission" date="2022-03" db="EMBL/GenBank/DDBJ databases">
        <authorList>
            <person name="Sayadi A."/>
        </authorList>
    </citation>
    <scope>NUCLEOTIDE SEQUENCE</scope>
</reference>
<sequence>QNDEDELDDDDNDEDFHKTSSNSYLPSFSQFDIPPLGHSRPFYFNQETAYSQRSSPFENLFDIPDKFSSDFSKDDFLNPRKQQTPPPPQPQALQHQNSKKSENILGSGNFGVIKGGTFYNDEDEHSKYGDFDFYHNGHGRPSYFGNKPANSKPIHTTQQFANFKDFADINAPSVRQYSQYVVVYTNQNGTDVAKDEPSEVKKPKNIIESLALLDLETSTTTETPPTKKMTKSKRKLAQLLPEKKHKARLLKKEQETRENKDLNEPLLALS</sequence>
<feature type="compositionally biased region" description="Polar residues" evidence="1">
    <location>
        <begin position="19"/>
        <end position="30"/>
    </location>
</feature>
<feature type="compositionally biased region" description="Basic and acidic residues" evidence="1">
    <location>
        <begin position="250"/>
        <end position="263"/>
    </location>
</feature>
<proteinExistence type="predicted"/>
<evidence type="ECO:0000313" key="3">
    <source>
        <dbReference type="Proteomes" id="UP001152888"/>
    </source>
</evidence>
<dbReference type="OrthoDB" id="6425203at2759"/>
<dbReference type="Proteomes" id="UP001152888">
    <property type="component" value="Unassembled WGS sequence"/>
</dbReference>
<feature type="region of interest" description="Disordered" evidence="1">
    <location>
        <begin position="216"/>
        <end position="270"/>
    </location>
</feature>
<keyword evidence="3" id="KW-1185">Reference proteome</keyword>
<evidence type="ECO:0000256" key="1">
    <source>
        <dbReference type="SAM" id="MobiDB-lite"/>
    </source>
</evidence>
<feature type="non-terminal residue" evidence="2">
    <location>
        <position position="1"/>
    </location>
</feature>
<evidence type="ECO:0000313" key="2">
    <source>
        <dbReference type="EMBL" id="CAH1995618.1"/>
    </source>
</evidence>
<gene>
    <name evidence="2" type="ORF">ACAOBT_LOCUS22721</name>
</gene>